<dbReference type="EMBL" id="CP035233">
    <property type="protein sequence ID" value="QAT68058.1"/>
    <property type="molecule type" value="Genomic_DNA"/>
</dbReference>
<gene>
    <name evidence="1" type="ORF">EQZ20_24610</name>
</gene>
<protein>
    <submittedName>
        <fullName evidence="1">Uncharacterized protein</fullName>
    </submittedName>
</protein>
<geneLocation type="plasmid" evidence="1 2">
    <name>unnamed1</name>
</geneLocation>
<keyword evidence="1" id="KW-0614">Plasmid</keyword>
<reference evidence="1 2" key="1">
    <citation type="submission" date="2019-01" db="EMBL/GenBank/DDBJ databases">
        <title>Genome sequence of Bacillus glycinifermentans SRCM103574.</title>
        <authorList>
            <person name="Kong H.-J."/>
            <person name="Jeong S.-Y."/>
            <person name="Jeong D.-Y."/>
        </authorList>
    </citation>
    <scope>NUCLEOTIDE SEQUENCE [LARGE SCALE GENOMIC DNA]</scope>
    <source>
        <strain evidence="1 2">SRCM103574</strain>
        <plasmid evidence="1 2">unnamed1</plasmid>
    </source>
</reference>
<accession>A0AAJ3Z3R7</accession>
<dbReference type="GeneID" id="39505788"/>
<sequence>MDKDEAVVKVNATAKEFYSMRKKKQARFPIGIQVAKGKKVDVYCAQKSAFQQFVIKNFIILKNHILVKFAD</sequence>
<dbReference type="AlphaFoldDB" id="A0AAJ3Z3R7"/>
<proteinExistence type="predicted"/>
<evidence type="ECO:0000313" key="2">
    <source>
        <dbReference type="Proteomes" id="UP000288675"/>
    </source>
</evidence>
<name>A0AAJ3Z3R7_9BACI</name>
<organism evidence="1 2">
    <name type="scientific">Bacillus glycinifermentans</name>
    <dbReference type="NCBI Taxonomy" id="1664069"/>
    <lineage>
        <taxon>Bacteria</taxon>
        <taxon>Bacillati</taxon>
        <taxon>Bacillota</taxon>
        <taxon>Bacilli</taxon>
        <taxon>Bacillales</taxon>
        <taxon>Bacillaceae</taxon>
        <taxon>Bacillus</taxon>
    </lineage>
</organism>
<evidence type="ECO:0000313" key="1">
    <source>
        <dbReference type="EMBL" id="QAT68058.1"/>
    </source>
</evidence>
<dbReference type="RefSeq" id="WP_128748505.1">
    <property type="nucleotide sequence ID" value="NZ_CP035233.1"/>
</dbReference>
<dbReference type="Proteomes" id="UP000288675">
    <property type="component" value="Plasmid unnamed1"/>
</dbReference>